<feature type="region of interest" description="Disordered" evidence="12">
    <location>
        <begin position="1293"/>
        <end position="1352"/>
    </location>
</feature>
<dbReference type="GO" id="GO:0005886">
    <property type="term" value="C:plasma membrane"/>
    <property type="evidence" value="ECO:0007669"/>
    <property type="project" value="TreeGrafter"/>
</dbReference>
<feature type="compositionally biased region" description="Basic and acidic residues" evidence="12">
    <location>
        <begin position="655"/>
        <end position="675"/>
    </location>
</feature>
<dbReference type="SUPFAM" id="SSF51206">
    <property type="entry name" value="cAMP-binding domain-like"/>
    <property type="match status" value="2"/>
</dbReference>
<evidence type="ECO:0000256" key="1">
    <source>
        <dbReference type="ARBA" id="ARBA00004141"/>
    </source>
</evidence>
<feature type="domain" description="Cyclic nucleotide-binding" evidence="14">
    <location>
        <begin position="831"/>
        <end position="936"/>
    </location>
</feature>
<evidence type="ECO:0000259" key="14">
    <source>
        <dbReference type="PROSITE" id="PS50042"/>
    </source>
</evidence>
<dbReference type="InParanoid" id="A0A078AEZ0"/>
<feature type="compositionally biased region" description="Polar residues" evidence="12">
    <location>
        <begin position="138"/>
        <end position="148"/>
    </location>
</feature>
<dbReference type="OrthoDB" id="284133at2759"/>
<keyword evidence="9" id="KW-0406">Ion transport</keyword>
<evidence type="ECO:0000313" key="15">
    <source>
        <dbReference type="EMBL" id="CDW80790.1"/>
    </source>
</evidence>
<dbReference type="InterPro" id="IPR014710">
    <property type="entry name" value="RmlC-like_jellyroll"/>
</dbReference>
<dbReference type="GO" id="GO:0034702">
    <property type="term" value="C:monoatomic ion channel complex"/>
    <property type="evidence" value="ECO:0007669"/>
    <property type="project" value="UniProtKB-KW"/>
</dbReference>
<keyword evidence="16" id="KW-1185">Reference proteome</keyword>
<feature type="transmembrane region" description="Helical" evidence="13">
    <location>
        <begin position="237"/>
        <end position="258"/>
    </location>
</feature>
<feature type="transmembrane region" description="Helical" evidence="13">
    <location>
        <begin position="379"/>
        <end position="400"/>
    </location>
</feature>
<evidence type="ECO:0000256" key="8">
    <source>
        <dbReference type="ARBA" id="ARBA00022989"/>
    </source>
</evidence>
<dbReference type="Proteomes" id="UP000039865">
    <property type="component" value="Unassembled WGS sequence"/>
</dbReference>
<dbReference type="EMBL" id="CCKQ01009312">
    <property type="protein sequence ID" value="CDW80790.1"/>
    <property type="molecule type" value="Genomic_DNA"/>
</dbReference>
<dbReference type="Pfam" id="PF00520">
    <property type="entry name" value="Ion_trans"/>
    <property type="match status" value="1"/>
</dbReference>
<evidence type="ECO:0000256" key="2">
    <source>
        <dbReference type="ARBA" id="ARBA00022448"/>
    </source>
</evidence>
<feature type="transmembrane region" description="Helical" evidence="13">
    <location>
        <begin position="455"/>
        <end position="481"/>
    </location>
</feature>
<feature type="region of interest" description="Disordered" evidence="12">
    <location>
        <begin position="1373"/>
        <end position="1418"/>
    </location>
</feature>
<dbReference type="Gene3D" id="1.10.287.70">
    <property type="match status" value="1"/>
</dbReference>
<feature type="compositionally biased region" description="Polar residues" evidence="12">
    <location>
        <begin position="676"/>
        <end position="695"/>
    </location>
</feature>
<sequence length="1418" mass="167407">MDVNKSTDKKRISYADGSFNKMRFYDKNSPSYDQNQSSQNSITSSFMQENTPVVNDQFLRPDYYSRTQSLRHNIGNTSPSRVSSRMSTQKFLMDRDFEVFQQPQQEQSPLQEIVEDDQQIVRLVYPQIQEPPKFKIQQSGILSQNAQSRNERISERVRSATKRNLDDEQSHRMQRQSQLNASNSQLRMENSIQENFTLAFDEEELDQQEPEYIIIIDAEPTLPKYMMRHNGKLRMRWDLIIILLTLYNCLAIPFNVAFQDKLDDDTVLNQVIDHIIDSIFFFDLIFNFRTTYVNAKTTLEITEPREIAINYAFRGRFFVDLLSVIPFELFISEDVIEQAGGNKKQFKLFGLLKLIRLLRLGRIITYMKFKQGLKVGIRIVQVLFLFFIVVHWICCLWYLIISMDKEWVPNFGAQDLYGTDEFFNYRLWYQYSVVYYYAILLLVGSDILPMSDYQYIFGAAVVIMGNILIAFLFGNMAALMAQVNKKDNHLQEQLDNVSSVMRSIKLPKRMQIDIMRYYQYVNDTPDLMQDLDKFFSMLSPSLQHQIQLQINNALVKKIVFYDKLSMIEISFLCKNLKMLLYLPNDVVIYQGEEPDNLYFINKGSVQVLMKKYDFSKQKLKNNQSTITQVFSKKFKKHSFVSQNSRLSFGAQSSRLSDHNSASKKENDEFSDHQSENDMANNSNSKHNESSISLSLSAHEEEFDSNQNNQTFNDSQRQENTSNQGDVQTKKVKKKKKDRKKIKKEEKYSHTFIIGNLEVGQYFGEVGIITNLKRTATIKSLDFSTLSYISREKFQPAKENYPSIFNAFKQRIANYTDFDFSFRKKMIKNIPYFHTIDDQCAVEIAYLLKPKRYEIGTEIIKRGDKVENIMLLKTGEIEVLVPNTSNKDELIYLDSLNEGSCFCIYAPFSEVMHQLVNFRARTTCIVESINIKELRTLEKSHIHLSDIFRQLQIEIENNEKTDLDFFRYRPPRDKPMPENIKLMIRKKFRHSILSFIRQYKAGQARNLPALNALKQFQDDRQMLKMNLTSISENKVPAKRKQMETSKNKIDISGFGNTMKNKNLSQNLNLNERIVLKHSETHNVFVEDDSFSSQLNELNRINFHQPKNSYISEFTEDPMTPITPITRNQKDSINYSFSEHYGYQYRKLSQQINYDENQDEVKLSPNFPFLDPSPKKRQMLYVYPQPVIQPLKAQRIPQTELFDSKMRQLSERILKQSETIYLVDQNVNKNFRQMDQKIDQLKFQIMIQNQSNDIMIKERLKRLNQYRDTKIRSIQTAYNKQKYIQLRDESIEKSKKKEPKYQEFIEQQNQQRSQSNQRKQSKKKKKKQKNIEQPQEKSSPSPQKKDRQFQKINKVEYTPKLPVYNGRNIEQISIKYQPENIIKLRVDRRENNSKENLRSKSEQKSTSDLQDSYKRDKYNR</sequence>
<feature type="compositionally biased region" description="Basic residues" evidence="12">
    <location>
        <begin position="1317"/>
        <end position="1326"/>
    </location>
</feature>
<feature type="region of interest" description="Disordered" evidence="12">
    <location>
        <begin position="650"/>
        <end position="740"/>
    </location>
</feature>
<feature type="compositionally biased region" description="Basic and acidic residues" evidence="12">
    <location>
        <begin position="1380"/>
        <end position="1418"/>
    </location>
</feature>
<feature type="compositionally biased region" description="Basic and acidic residues" evidence="12">
    <location>
        <begin position="149"/>
        <end position="171"/>
    </location>
</feature>
<comment type="subcellular location">
    <subcellularLocation>
        <location evidence="1">Membrane</location>
        <topology evidence="1">Multi-pass membrane protein</topology>
    </subcellularLocation>
</comment>
<feature type="compositionally biased region" description="Basic residues" evidence="12">
    <location>
        <begin position="729"/>
        <end position="740"/>
    </location>
</feature>
<evidence type="ECO:0000256" key="11">
    <source>
        <dbReference type="ARBA" id="ARBA00023303"/>
    </source>
</evidence>
<evidence type="ECO:0000256" key="7">
    <source>
        <dbReference type="ARBA" id="ARBA00022958"/>
    </source>
</evidence>
<dbReference type="InterPro" id="IPR018488">
    <property type="entry name" value="cNMP-bd_CS"/>
</dbReference>
<keyword evidence="6" id="KW-0851">Voltage-gated channel</keyword>
<proteinExistence type="predicted"/>
<feature type="compositionally biased region" description="Polar residues" evidence="12">
    <location>
        <begin position="1329"/>
        <end position="1340"/>
    </location>
</feature>
<evidence type="ECO:0000313" key="16">
    <source>
        <dbReference type="Proteomes" id="UP000039865"/>
    </source>
</evidence>
<evidence type="ECO:0000256" key="12">
    <source>
        <dbReference type="SAM" id="MobiDB-lite"/>
    </source>
</evidence>
<dbReference type="InterPro" id="IPR003938">
    <property type="entry name" value="K_chnl_volt-dep_EAG/ELK/ERG"/>
</dbReference>
<keyword evidence="4 13" id="KW-0812">Transmembrane</keyword>
<dbReference type="PANTHER" id="PTHR10217:SF435">
    <property type="entry name" value="POTASSIUM VOLTAGE-GATED CHANNEL PROTEIN EAG"/>
    <property type="match status" value="1"/>
</dbReference>
<feature type="domain" description="Cyclic nucleotide-binding" evidence="14">
    <location>
        <begin position="560"/>
        <end position="610"/>
    </location>
</feature>
<dbReference type="GO" id="GO:0005249">
    <property type="term" value="F:voltage-gated potassium channel activity"/>
    <property type="evidence" value="ECO:0007669"/>
    <property type="project" value="InterPro"/>
</dbReference>
<feature type="compositionally biased region" description="Low complexity" evidence="12">
    <location>
        <begin position="1305"/>
        <end position="1316"/>
    </location>
</feature>
<dbReference type="SUPFAM" id="SSF81324">
    <property type="entry name" value="Voltage-gated potassium channels"/>
    <property type="match status" value="1"/>
</dbReference>
<evidence type="ECO:0000256" key="9">
    <source>
        <dbReference type="ARBA" id="ARBA00023065"/>
    </source>
</evidence>
<feature type="compositionally biased region" description="Polar residues" evidence="12">
    <location>
        <begin position="704"/>
        <end position="726"/>
    </location>
</feature>
<gene>
    <name evidence="15" type="primary">Contig1895.g2055</name>
    <name evidence="15" type="ORF">STYLEM_9794</name>
</gene>
<feature type="region of interest" description="Disordered" evidence="12">
    <location>
        <begin position="138"/>
        <end position="184"/>
    </location>
</feature>
<evidence type="ECO:0000256" key="13">
    <source>
        <dbReference type="SAM" id="Phobius"/>
    </source>
</evidence>
<dbReference type="InterPro" id="IPR050818">
    <property type="entry name" value="KCNH_animal-type"/>
</dbReference>
<keyword evidence="3" id="KW-0633">Potassium transport</keyword>
<evidence type="ECO:0000256" key="10">
    <source>
        <dbReference type="ARBA" id="ARBA00023136"/>
    </source>
</evidence>
<accession>A0A078AEZ0</accession>
<keyword evidence="11" id="KW-0407">Ion channel</keyword>
<evidence type="ECO:0000256" key="4">
    <source>
        <dbReference type="ARBA" id="ARBA00022692"/>
    </source>
</evidence>
<dbReference type="Gene3D" id="1.10.287.630">
    <property type="entry name" value="Helix hairpin bin"/>
    <property type="match status" value="1"/>
</dbReference>
<feature type="domain" description="Cyclic nucleotide-binding" evidence="14">
    <location>
        <begin position="752"/>
        <end position="794"/>
    </location>
</feature>
<keyword evidence="7" id="KW-0630">Potassium</keyword>
<evidence type="ECO:0000256" key="6">
    <source>
        <dbReference type="ARBA" id="ARBA00022882"/>
    </source>
</evidence>
<dbReference type="CDD" id="cd00038">
    <property type="entry name" value="CAP_ED"/>
    <property type="match status" value="3"/>
</dbReference>
<dbReference type="PRINTS" id="PR01463">
    <property type="entry name" value="EAGCHANLFMLY"/>
</dbReference>
<keyword evidence="8 13" id="KW-1133">Transmembrane helix</keyword>
<evidence type="ECO:0000256" key="5">
    <source>
        <dbReference type="ARBA" id="ARBA00022826"/>
    </source>
</evidence>
<dbReference type="GO" id="GO:0042391">
    <property type="term" value="P:regulation of membrane potential"/>
    <property type="evidence" value="ECO:0007669"/>
    <property type="project" value="TreeGrafter"/>
</dbReference>
<name>A0A078AEZ0_STYLE</name>
<feature type="transmembrane region" description="Helical" evidence="13">
    <location>
        <begin position="428"/>
        <end position="448"/>
    </location>
</feature>
<reference evidence="15 16" key="1">
    <citation type="submission" date="2014-06" db="EMBL/GenBank/DDBJ databases">
        <authorList>
            <person name="Swart Estienne"/>
        </authorList>
    </citation>
    <scope>NUCLEOTIDE SEQUENCE [LARGE SCALE GENOMIC DNA]</scope>
    <source>
        <strain evidence="15 16">130c</strain>
    </source>
</reference>
<dbReference type="InterPro" id="IPR018490">
    <property type="entry name" value="cNMP-bd_dom_sf"/>
</dbReference>
<protein>
    <submittedName>
        <fullName evidence="15">Voltage-gated ion channel superfamily</fullName>
    </submittedName>
</protein>
<evidence type="ECO:0000256" key="3">
    <source>
        <dbReference type="ARBA" id="ARBA00022538"/>
    </source>
</evidence>
<dbReference type="PANTHER" id="PTHR10217">
    <property type="entry name" value="VOLTAGE AND LIGAND GATED POTASSIUM CHANNEL"/>
    <property type="match status" value="1"/>
</dbReference>
<dbReference type="PROSITE" id="PS00889">
    <property type="entry name" value="CNMP_BINDING_2"/>
    <property type="match status" value="1"/>
</dbReference>
<dbReference type="Gene3D" id="2.60.120.10">
    <property type="entry name" value="Jelly Rolls"/>
    <property type="match status" value="2"/>
</dbReference>
<dbReference type="InterPro" id="IPR000595">
    <property type="entry name" value="cNMP-bd_dom"/>
</dbReference>
<feature type="compositionally biased region" description="Polar residues" evidence="12">
    <location>
        <begin position="175"/>
        <end position="184"/>
    </location>
</feature>
<keyword evidence="5" id="KW-0631">Potassium channel</keyword>
<organism evidence="15 16">
    <name type="scientific">Stylonychia lemnae</name>
    <name type="common">Ciliate</name>
    <dbReference type="NCBI Taxonomy" id="5949"/>
    <lineage>
        <taxon>Eukaryota</taxon>
        <taxon>Sar</taxon>
        <taxon>Alveolata</taxon>
        <taxon>Ciliophora</taxon>
        <taxon>Intramacronucleata</taxon>
        <taxon>Spirotrichea</taxon>
        <taxon>Stichotrichia</taxon>
        <taxon>Sporadotrichida</taxon>
        <taxon>Oxytrichidae</taxon>
        <taxon>Stylonychinae</taxon>
        <taxon>Stylonychia</taxon>
    </lineage>
</organism>
<keyword evidence="10 13" id="KW-0472">Membrane</keyword>
<dbReference type="PROSITE" id="PS50042">
    <property type="entry name" value="CNMP_BINDING_3"/>
    <property type="match status" value="3"/>
</dbReference>
<dbReference type="InterPro" id="IPR005821">
    <property type="entry name" value="Ion_trans_dom"/>
</dbReference>
<keyword evidence="2" id="KW-0813">Transport</keyword>